<dbReference type="EMBL" id="CALNXK010000081">
    <property type="protein sequence ID" value="CAH3147559.1"/>
    <property type="molecule type" value="Genomic_DNA"/>
</dbReference>
<dbReference type="InterPro" id="IPR017972">
    <property type="entry name" value="Cyt_P450_CS"/>
</dbReference>
<comment type="caution">
    <text evidence="6">The sequence shown here is derived from an EMBL/GenBank/DDBJ whole genome shotgun (WGS) entry which is preliminary data.</text>
</comment>
<accession>A0ABN8PNI6</accession>
<evidence type="ECO:0000256" key="2">
    <source>
        <dbReference type="ARBA" id="ARBA00022723"/>
    </source>
</evidence>
<keyword evidence="5" id="KW-1133">Transmembrane helix</keyword>
<sequence length="514" mass="58303">MIIDALGTLNDFCSLKFLLLSTFLLPVFWLVFKFVEERLSPLQKIPSPPGALPLIGHVFEVLRRDNFLQALRSWTNQYAPMFVIHPGLGIGIGGYRVMIVDPEIIRSVAVTNCQKFARSDFVTKVIPSIEKALFAVNGRVHARQRRMIGPAFNSSNLRGFLDVFKENAEKLLQLWSGQLKDLKSPEGFMETEVIKELSHLTLDVIGESAFSYKFNSVLGGDSKISEAFNTVIQGFEFKYLVLKLMIPFFDYLPLKENRRIQSAREISDNIVMEVILDRRKQKREGNYAPLKKDLLDLLMDMHDEETDSKMDDEELRAQVFTFLLAGNDTTSVAMAWTLYELAKNPHIQERLRSEVKAVFLDDDKITWEKLEKLQFLENVLKESLRLHSPAPVTNRVSISDVEIAGYFIPKGTQILFPIDAIGRSSQFWSDPDIFDPGRFEQGGVQSSIQTFSLIPFGCGPRMCIGNKFAMMEMKVVLATLVKNFSFSEVPGCVVKEAAWATVHPSGLRLRIKMA</sequence>
<organism evidence="6 7">
    <name type="scientific">Porites lobata</name>
    <dbReference type="NCBI Taxonomy" id="104759"/>
    <lineage>
        <taxon>Eukaryota</taxon>
        <taxon>Metazoa</taxon>
        <taxon>Cnidaria</taxon>
        <taxon>Anthozoa</taxon>
        <taxon>Hexacorallia</taxon>
        <taxon>Scleractinia</taxon>
        <taxon>Fungiina</taxon>
        <taxon>Poritidae</taxon>
        <taxon>Porites</taxon>
    </lineage>
</organism>
<keyword evidence="5" id="KW-0472">Membrane</keyword>
<keyword evidence="3 4" id="KW-0408">Iron</keyword>
<comment type="similarity">
    <text evidence="1 4">Belongs to the cytochrome P450 family.</text>
</comment>
<dbReference type="Gene3D" id="1.10.630.10">
    <property type="entry name" value="Cytochrome P450"/>
    <property type="match status" value="1"/>
</dbReference>
<dbReference type="InterPro" id="IPR002403">
    <property type="entry name" value="Cyt_P450_E_grp-IV"/>
</dbReference>
<keyword evidence="7" id="KW-1185">Reference proteome</keyword>
<dbReference type="PANTHER" id="PTHR24291:SF175">
    <property type="entry name" value="CYTOCHROME P450"/>
    <property type="match status" value="1"/>
</dbReference>
<evidence type="ECO:0008006" key="8">
    <source>
        <dbReference type="Google" id="ProtNLM"/>
    </source>
</evidence>
<gene>
    <name evidence="6" type="ORF">PLOB_00046153</name>
</gene>
<evidence type="ECO:0000313" key="7">
    <source>
        <dbReference type="Proteomes" id="UP001159405"/>
    </source>
</evidence>
<dbReference type="Proteomes" id="UP001159405">
    <property type="component" value="Unassembled WGS sequence"/>
</dbReference>
<keyword evidence="4" id="KW-0503">Monooxygenase</keyword>
<dbReference type="Pfam" id="PF00067">
    <property type="entry name" value="p450"/>
    <property type="match status" value="1"/>
</dbReference>
<dbReference type="InterPro" id="IPR036396">
    <property type="entry name" value="Cyt_P450_sf"/>
</dbReference>
<keyword evidence="2 4" id="KW-0479">Metal-binding</keyword>
<evidence type="ECO:0000256" key="5">
    <source>
        <dbReference type="SAM" id="Phobius"/>
    </source>
</evidence>
<evidence type="ECO:0000313" key="6">
    <source>
        <dbReference type="EMBL" id="CAH3147559.1"/>
    </source>
</evidence>
<dbReference type="PRINTS" id="PR00385">
    <property type="entry name" value="P450"/>
</dbReference>
<reference evidence="6 7" key="1">
    <citation type="submission" date="2022-05" db="EMBL/GenBank/DDBJ databases">
        <authorList>
            <consortium name="Genoscope - CEA"/>
            <person name="William W."/>
        </authorList>
    </citation>
    <scope>NUCLEOTIDE SEQUENCE [LARGE SCALE GENOMIC DNA]</scope>
</reference>
<dbReference type="SUPFAM" id="SSF48264">
    <property type="entry name" value="Cytochrome P450"/>
    <property type="match status" value="1"/>
</dbReference>
<dbReference type="PROSITE" id="PS00086">
    <property type="entry name" value="CYTOCHROME_P450"/>
    <property type="match status" value="1"/>
</dbReference>
<protein>
    <recommendedName>
        <fullName evidence="8">Cytochrome P450</fullName>
    </recommendedName>
</protein>
<name>A0ABN8PNI6_9CNID</name>
<keyword evidence="5" id="KW-0812">Transmembrane</keyword>
<feature type="transmembrane region" description="Helical" evidence="5">
    <location>
        <begin position="17"/>
        <end position="35"/>
    </location>
</feature>
<evidence type="ECO:0000256" key="3">
    <source>
        <dbReference type="ARBA" id="ARBA00023004"/>
    </source>
</evidence>
<evidence type="ECO:0000256" key="4">
    <source>
        <dbReference type="RuleBase" id="RU000461"/>
    </source>
</evidence>
<proteinExistence type="inferred from homology"/>
<dbReference type="PANTHER" id="PTHR24291">
    <property type="entry name" value="CYTOCHROME P450 FAMILY 4"/>
    <property type="match status" value="1"/>
</dbReference>
<dbReference type="PRINTS" id="PR00465">
    <property type="entry name" value="EP450IV"/>
</dbReference>
<evidence type="ECO:0000256" key="1">
    <source>
        <dbReference type="ARBA" id="ARBA00010617"/>
    </source>
</evidence>
<dbReference type="InterPro" id="IPR001128">
    <property type="entry name" value="Cyt_P450"/>
</dbReference>
<keyword evidence="4" id="KW-0560">Oxidoreductase</keyword>
<keyword evidence="4" id="KW-0349">Heme</keyword>
<dbReference type="InterPro" id="IPR050196">
    <property type="entry name" value="Cytochrome_P450_Monoox"/>
</dbReference>